<dbReference type="Proteomes" id="UP001174936">
    <property type="component" value="Unassembled WGS sequence"/>
</dbReference>
<accession>A0AA39XXM3</accession>
<organism evidence="2 3">
    <name type="scientific">Cercophora newfieldiana</name>
    <dbReference type="NCBI Taxonomy" id="92897"/>
    <lineage>
        <taxon>Eukaryota</taxon>
        <taxon>Fungi</taxon>
        <taxon>Dikarya</taxon>
        <taxon>Ascomycota</taxon>
        <taxon>Pezizomycotina</taxon>
        <taxon>Sordariomycetes</taxon>
        <taxon>Sordariomycetidae</taxon>
        <taxon>Sordariales</taxon>
        <taxon>Lasiosphaeriaceae</taxon>
        <taxon>Cercophora</taxon>
    </lineage>
</organism>
<reference evidence="2" key="1">
    <citation type="submission" date="2023-06" db="EMBL/GenBank/DDBJ databases">
        <title>Genome-scale phylogeny and comparative genomics of the fungal order Sordariales.</title>
        <authorList>
            <consortium name="Lawrence Berkeley National Laboratory"/>
            <person name="Hensen N."/>
            <person name="Bonometti L."/>
            <person name="Westerberg I."/>
            <person name="Brannstrom I.O."/>
            <person name="Guillou S."/>
            <person name="Cros-Aarteil S."/>
            <person name="Calhoun S."/>
            <person name="Haridas S."/>
            <person name="Kuo A."/>
            <person name="Mondo S."/>
            <person name="Pangilinan J."/>
            <person name="Riley R."/>
            <person name="Labutti K."/>
            <person name="Andreopoulos B."/>
            <person name="Lipzen A."/>
            <person name="Chen C."/>
            <person name="Yanf M."/>
            <person name="Daum C."/>
            <person name="Ng V."/>
            <person name="Clum A."/>
            <person name="Steindorff A."/>
            <person name="Ohm R."/>
            <person name="Martin F."/>
            <person name="Silar P."/>
            <person name="Natvig D."/>
            <person name="Lalanne C."/>
            <person name="Gautier V."/>
            <person name="Ament-Velasquez S.L."/>
            <person name="Kruys A."/>
            <person name="Hutchinson M.I."/>
            <person name="Powell A.J."/>
            <person name="Barry K."/>
            <person name="Miller A.N."/>
            <person name="Grigoriev I.V."/>
            <person name="Debuchy R."/>
            <person name="Gladieux P."/>
            <person name="Thoren M.H."/>
            <person name="Johannesson H."/>
        </authorList>
    </citation>
    <scope>NUCLEOTIDE SEQUENCE</scope>
    <source>
        <strain evidence="2">SMH2532-1</strain>
    </source>
</reference>
<proteinExistence type="predicted"/>
<protein>
    <submittedName>
        <fullName evidence="2">Uncharacterized protein</fullName>
    </submittedName>
</protein>
<evidence type="ECO:0000313" key="2">
    <source>
        <dbReference type="EMBL" id="KAK0642123.1"/>
    </source>
</evidence>
<evidence type="ECO:0000313" key="3">
    <source>
        <dbReference type="Proteomes" id="UP001174936"/>
    </source>
</evidence>
<keyword evidence="3" id="KW-1185">Reference proteome</keyword>
<dbReference type="EMBL" id="JAULSV010000006">
    <property type="protein sequence ID" value="KAK0642123.1"/>
    <property type="molecule type" value="Genomic_DNA"/>
</dbReference>
<name>A0AA39XXM3_9PEZI</name>
<sequence>MTRRPYFFFQGGLQLRDAMTLSPEGVCSTPSPPRSAVDFSRVITSRDASWCGTSKEDDQLPRPSQSQPVSHHHLRHRGTSRCFLTRSLRCASTQQILVGLSMAALCRATVTLARRNARGVCRCHSNLFLIPQRATGWSLDRAPRCHLGRASMPQAAVVHDAWHLRQAHIRSSWLRALTVVDQSRDPLCYPERHHLPLIAGLSPTPVSRAATMPDGSVRVFSDHSREARRWSLHHRLRHPTAGLGDSIGFPLSHLISYLRLYRHELVAS</sequence>
<gene>
    <name evidence="2" type="ORF">B0T16DRAFT_225137</name>
</gene>
<feature type="region of interest" description="Disordered" evidence="1">
    <location>
        <begin position="51"/>
        <end position="73"/>
    </location>
</feature>
<comment type="caution">
    <text evidence="2">The sequence shown here is derived from an EMBL/GenBank/DDBJ whole genome shotgun (WGS) entry which is preliminary data.</text>
</comment>
<dbReference type="AlphaFoldDB" id="A0AA39XXM3"/>
<evidence type="ECO:0000256" key="1">
    <source>
        <dbReference type="SAM" id="MobiDB-lite"/>
    </source>
</evidence>